<name>A0ABV6R8H9_9MICO</name>
<feature type="domain" description="M23ase beta-sheet core" evidence="1">
    <location>
        <begin position="103"/>
        <end position="177"/>
    </location>
</feature>
<organism evidence="2 3">
    <name type="scientific">Brachybacterium hainanense</name>
    <dbReference type="NCBI Taxonomy" id="1541174"/>
    <lineage>
        <taxon>Bacteria</taxon>
        <taxon>Bacillati</taxon>
        <taxon>Actinomycetota</taxon>
        <taxon>Actinomycetes</taxon>
        <taxon>Micrococcales</taxon>
        <taxon>Dermabacteraceae</taxon>
        <taxon>Brachybacterium</taxon>
    </lineage>
</organism>
<protein>
    <submittedName>
        <fullName evidence="2">M23 family metallopeptidase</fullName>
        <ecNumber evidence="2">3.4.24.-</ecNumber>
    </submittedName>
</protein>
<dbReference type="CDD" id="cd12797">
    <property type="entry name" value="M23_peptidase"/>
    <property type="match status" value="1"/>
</dbReference>
<accession>A0ABV6R8H9</accession>
<dbReference type="PANTHER" id="PTHR21666:SF270">
    <property type="entry name" value="MUREIN HYDROLASE ACTIVATOR ENVC"/>
    <property type="match status" value="1"/>
</dbReference>
<evidence type="ECO:0000313" key="2">
    <source>
        <dbReference type="EMBL" id="MFC0673294.1"/>
    </source>
</evidence>
<evidence type="ECO:0000313" key="3">
    <source>
        <dbReference type="Proteomes" id="UP001589793"/>
    </source>
</evidence>
<gene>
    <name evidence="2" type="ORF">ACFFF6_04905</name>
</gene>
<dbReference type="InterPro" id="IPR011055">
    <property type="entry name" value="Dup_hybrid_motif"/>
</dbReference>
<dbReference type="Pfam" id="PF01551">
    <property type="entry name" value="Peptidase_M23"/>
    <property type="match status" value="1"/>
</dbReference>
<dbReference type="GO" id="GO:0016787">
    <property type="term" value="F:hydrolase activity"/>
    <property type="evidence" value="ECO:0007669"/>
    <property type="project" value="UniProtKB-KW"/>
</dbReference>
<keyword evidence="3" id="KW-1185">Reference proteome</keyword>
<sequence length="212" mass="22117">MIAAAALDYPFTGRWLVQNSPADQVPSHGTHRFASAHAIDFVPVDEDGRTAPIRGRTLIAPEPPQRFPGFGRPILAPGPGTVLAIRSDAPDHDAHRGLPSLGYAVTQGRRAAGGWSALAGNHVLLRIGPHVIALCHLQRGSIVVRPGDPVRSGDLLGRCGNSGNSTEPHLHVQAMDGEDPDHAGAVPLTFGVAVTRGSGGALPRSGEIVDVH</sequence>
<dbReference type="SUPFAM" id="SSF51261">
    <property type="entry name" value="Duplicated hybrid motif"/>
    <property type="match status" value="1"/>
</dbReference>
<dbReference type="Proteomes" id="UP001589793">
    <property type="component" value="Unassembled WGS sequence"/>
</dbReference>
<evidence type="ECO:0000259" key="1">
    <source>
        <dbReference type="Pfam" id="PF01551"/>
    </source>
</evidence>
<dbReference type="EMBL" id="JBHLSV010000004">
    <property type="protein sequence ID" value="MFC0673294.1"/>
    <property type="molecule type" value="Genomic_DNA"/>
</dbReference>
<reference evidence="2 3" key="1">
    <citation type="submission" date="2024-09" db="EMBL/GenBank/DDBJ databases">
        <authorList>
            <person name="Sun Q."/>
            <person name="Mori K."/>
        </authorList>
    </citation>
    <scope>NUCLEOTIDE SEQUENCE [LARGE SCALE GENOMIC DNA]</scope>
    <source>
        <strain evidence="2 3">CICC 10874</strain>
    </source>
</reference>
<keyword evidence="2" id="KW-0378">Hydrolase</keyword>
<dbReference type="RefSeq" id="WP_376978753.1">
    <property type="nucleotide sequence ID" value="NZ_JBHLSV010000004.1"/>
</dbReference>
<comment type="caution">
    <text evidence="2">The sequence shown here is derived from an EMBL/GenBank/DDBJ whole genome shotgun (WGS) entry which is preliminary data.</text>
</comment>
<dbReference type="Gene3D" id="2.70.70.10">
    <property type="entry name" value="Glucose Permease (Domain IIA)"/>
    <property type="match status" value="1"/>
</dbReference>
<dbReference type="InterPro" id="IPR050570">
    <property type="entry name" value="Cell_wall_metabolism_enzyme"/>
</dbReference>
<dbReference type="InterPro" id="IPR016047">
    <property type="entry name" value="M23ase_b-sheet_dom"/>
</dbReference>
<dbReference type="PANTHER" id="PTHR21666">
    <property type="entry name" value="PEPTIDASE-RELATED"/>
    <property type="match status" value="1"/>
</dbReference>
<dbReference type="EC" id="3.4.24.-" evidence="2"/>
<proteinExistence type="predicted"/>